<dbReference type="SUPFAM" id="SSF49363">
    <property type="entry name" value="Purple acid phosphatase, N-terminal domain"/>
    <property type="match status" value="1"/>
</dbReference>
<dbReference type="CDD" id="cd00839">
    <property type="entry name" value="MPP_PAPs"/>
    <property type="match status" value="1"/>
</dbReference>
<evidence type="ECO:0000259" key="7">
    <source>
        <dbReference type="Pfam" id="PF14008"/>
    </source>
</evidence>
<dbReference type="SUPFAM" id="SSF56300">
    <property type="entry name" value="Metallo-dependent phosphatases"/>
    <property type="match status" value="1"/>
</dbReference>
<comment type="subunit">
    <text evidence="2">Homodimer.</text>
</comment>
<keyword evidence="4" id="KW-0325">Glycoprotein</keyword>
<dbReference type="InterPro" id="IPR041792">
    <property type="entry name" value="MPP_PAP"/>
</dbReference>
<feature type="domain" description="Calcineurin-like phosphoesterase" evidence="6">
    <location>
        <begin position="377"/>
        <end position="487"/>
    </location>
</feature>
<evidence type="ECO:0000259" key="8">
    <source>
        <dbReference type="Pfam" id="PF17808"/>
    </source>
</evidence>
<keyword evidence="10" id="KW-1185">Reference proteome</keyword>
<organism evidence="9">
    <name type="scientific">Oryza meridionalis</name>
    <dbReference type="NCBI Taxonomy" id="40149"/>
    <lineage>
        <taxon>Eukaryota</taxon>
        <taxon>Viridiplantae</taxon>
        <taxon>Streptophyta</taxon>
        <taxon>Embryophyta</taxon>
        <taxon>Tracheophyta</taxon>
        <taxon>Spermatophyta</taxon>
        <taxon>Magnoliopsida</taxon>
        <taxon>Liliopsida</taxon>
        <taxon>Poales</taxon>
        <taxon>Poaceae</taxon>
        <taxon>BOP clade</taxon>
        <taxon>Oryzoideae</taxon>
        <taxon>Oryzeae</taxon>
        <taxon>Oryzinae</taxon>
        <taxon>Oryza</taxon>
    </lineage>
</organism>
<feature type="signal peptide" evidence="5">
    <location>
        <begin position="1"/>
        <end position="23"/>
    </location>
</feature>
<sequence length="596" mass="67221">MNSSRKVYRLWVVVTWLIVCAAAHPGEQPLSRIAVERTVLAVDESAHVKASPWVLGLKGQNSEWVEVEFFHPSPSNDDWIGVFSPANFSAAICEPENKRQRPPVLCTAPIKYQFANYNNDGYNKSGKGYLKLQLINQREDFSFALFSGGLLKPKLIAISNKVAFANPKAPVYPRLAQGKSWNEMTVTWTSGYDSKEAVPFVEWGAKGGRRFLSPAGTLTFDRNSILGHRLPNGTLIWSKSYSFKASPYPGQDSLVIFGDMGKAEADGSNEFNDFQPGSLNTTYQIIRDLENIDMVVHIGDICYANGYLSQWDQFTAQIEPIASTVPYMIGRGIGLELVLSTETLTPEENVVFLLKLYSTLLPRTVRNSGKVAQYGCRNCLNILVTEQLSFFRYATDYGMFRLCIAHTEEDWRPGTEQYKFIEQCLSSVDRQKQPWPIFLAHRVLGYSSCSYYEEQGTFGEPMGRDTIEELLQKYRVDLAFYGHVHSYERTCPVYQSQCVVNASDHYNGPFKATTHVVVGGGGASLSEFTTSKIKWSHYTDFDFGFVKLTAFNHSSMLFEYKKSRDGNVYDHFTISRDYRDILACSVDNCPRTTLAT</sequence>
<dbReference type="Gene3D" id="3.60.21.10">
    <property type="match status" value="1"/>
</dbReference>
<comment type="catalytic activity">
    <reaction evidence="5">
        <text>a phosphate monoester + H2O = an alcohol + phosphate</text>
        <dbReference type="Rhea" id="RHEA:15017"/>
        <dbReference type="ChEBI" id="CHEBI:15377"/>
        <dbReference type="ChEBI" id="CHEBI:30879"/>
        <dbReference type="ChEBI" id="CHEBI:43474"/>
        <dbReference type="ChEBI" id="CHEBI:67140"/>
        <dbReference type="EC" id="3.1.3.2"/>
    </reaction>
</comment>
<evidence type="ECO:0000313" key="10">
    <source>
        <dbReference type="Proteomes" id="UP000008021"/>
    </source>
</evidence>
<dbReference type="InterPro" id="IPR008963">
    <property type="entry name" value="Purple_acid_Pase-like_N"/>
</dbReference>
<dbReference type="PANTHER" id="PTHR45778:SF48">
    <property type="entry name" value="PURPLE ACID PHOSPHATASE"/>
    <property type="match status" value="1"/>
</dbReference>
<dbReference type="InterPro" id="IPR004843">
    <property type="entry name" value="Calcineurin-like_PHP"/>
</dbReference>
<dbReference type="InterPro" id="IPR025733">
    <property type="entry name" value="PAPs_C"/>
</dbReference>
<dbReference type="PANTHER" id="PTHR45778">
    <property type="entry name" value="PURPLE ACID PHOSPHATASE-RELATED"/>
    <property type="match status" value="1"/>
</dbReference>
<evidence type="ECO:0000256" key="1">
    <source>
        <dbReference type="ARBA" id="ARBA00008723"/>
    </source>
</evidence>
<protein>
    <recommendedName>
        <fullName evidence="5">Purple acid phosphatase</fullName>
        <ecNumber evidence="5">3.1.3.2</ecNumber>
    </recommendedName>
</protein>
<feature type="domain" description="Purple acid phosphatase Fn3-like" evidence="8">
    <location>
        <begin position="48"/>
        <end position="166"/>
    </location>
</feature>
<evidence type="ECO:0000256" key="4">
    <source>
        <dbReference type="ARBA" id="ARBA00023180"/>
    </source>
</evidence>
<evidence type="ECO:0000313" key="9">
    <source>
        <dbReference type="EnsemblPlants" id="OMERI12G11650.8"/>
    </source>
</evidence>
<reference evidence="9" key="2">
    <citation type="submission" date="2018-05" db="EMBL/GenBank/DDBJ databases">
        <title>OmerRS3 (Oryza meridionalis Reference Sequence Version 3).</title>
        <authorList>
            <person name="Zhang J."/>
            <person name="Kudrna D."/>
            <person name="Lee S."/>
            <person name="Talag J."/>
            <person name="Welchert J."/>
            <person name="Wing R.A."/>
        </authorList>
    </citation>
    <scope>NUCLEOTIDE SEQUENCE [LARGE SCALE GENOMIC DNA]</scope>
    <source>
        <strain evidence="9">cv. OR44</strain>
    </source>
</reference>
<dbReference type="Pfam" id="PF14008">
    <property type="entry name" value="Metallophos_C"/>
    <property type="match status" value="1"/>
</dbReference>
<dbReference type="Pfam" id="PF17808">
    <property type="entry name" value="fn3_PAP"/>
    <property type="match status" value="1"/>
</dbReference>
<keyword evidence="5" id="KW-0378">Hydrolase</keyword>
<dbReference type="InterPro" id="IPR029052">
    <property type="entry name" value="Metallo-depent_PP-like"/>
</dbReference>
<dbReference type="Proteomes" id="UP000008021">
    <property type="component" value="Chromosome 12"/>
</dbReference>
<dbReference type="EnsemblPlants" id="OMERI12G11650.8">
    <property type="protein sequence ID" value="OMERI12G11650.8"/>
    <property type="gene ID" value="OMERI12G11650"/>
</dbReference>
<proteinExistence type="inferred from homology"/>
<dbReference type="GO" id="GO:0003993">
    <property type="term" value="F:acid phosphatase activity"/>
    <property type="evidence" value="ECO:0007669"/>
    <property type="project" value="UniProtKB-EC"/>
</dbReference>
<feature type="domain" description="Purple acid phosphatase C-terminal" evidence="7">
    <location>
        <begin position="512"/>
        <end position="571"/>
    </location>
</feature>
<dbReference type="AlphaFoldDB" id="A0A0E0FDF5"/>
<dbReference type="InterPro" id="IPR040974">
    <property type="entry name" value="Fn3_PAP"/>
</dbReference>
<comment type="similarity">
    <text evidence="1 5">Belongs to the metallophosphoesterase superfamily. Purple acid phosphatase family.</text>
</comment>
<dbReference type="Pfam" id="PF00149">
    <property type="entry name" value="Metallophos"/>
    <property type="match status" value="1"/>
</dbReference>
<dbReference type="EC" id="3.1.3.2" evidence="5"/>
<dbReference type="HOGENOM" id="CLU_013387_4_1_1"/>
<evidence type="ECO:0000256" key="5">
    <source>
        <dbReference type="RuleBase" id="RU361203"/>
    </source>
</evidence>
<dbReference type="GO" id="GO:0046872">
    <property type="term" value="F:metal ion binding"/>
    <property type="evidence" value="ECO:0007669"/>
    <property type="project" value="InterPro"/>
</dbReference>
<feature type="chain" id="PRO_5010005235" description="Purple acid phosphatase" evidence="5">
    <location>
        <begin position="24"/>
        <end position="596"/>
    </location>
</feature>
<evidence type="ECO:0000256" key="2">
    <source>
        <dbReference type="ARBA" id="ARBA00011738"/>
    </source>
</evidence>
<evidence type="ECO:0000259" key="6">
    <source>
        <dbReference type="Pfam" id="PF00149"/>
    </source>
</evidence>
<accession>A0A0E0FDF5</accession>
<keyword evidence="3 5" id="KW-0732">Signal</keyword>
<name>A0A0E0FDF5_9ORYZ</name>
<evidence type="ECO:0000256" key="3">
    <source>
        <dbReference type="ARBA" id="ARBA00022729"/>
    </source>
</evidence>
<dbReference type="Gramene" id="OMERI12G11650.8">
    <property type="protein sequence ID" value="OMERI12G11650.8"/>
    <property type="gene ID" value="OMERI12G11650"/>
</dbReference>
<reference evidence="9" key="1">
    <citation type="submission" date="2015-04" db="UniProtKB">
        <authorList>
            <consortium name="EnsemblPlants"/>
        </authorList>
    </citation>
    <scope>IDENTIFICATION</scope>
</reference>